<name>A0AA35WKA9_GEOBA</name>
<keyword evidence="2" id="KW-1185">Reference proteome</keyword>
<protein>
    <submittedName>
        <fullName evidence="1">Uncharacterized protein</fullName>
    </submittedName>
</protein>
<dbReference type="AlphaFoldDB" id="A0AA35WKA9"/>
<feature type="non-terminal residue" evidence="1">
    <location>
        <position position="1"/>
    </location>
</feature>
<dbReference type="Proteomes" id="UP001174909">
    <property type="component" value="Unassembled WGS sequence"/>
</dbReference>
<organism evidence="1 2">
    <name type="scientific">Geodia barretti</name>
    <name type="common">Barrett's horny sponge</name>
    <dbReference type="NCBI Taxonomy" id="519541"/>
    <lineage>
        <taxon>Eukaryota</taxon>
        <taxon>Metazoa</taxon>
        <taxon>Porifera</taxon>
        <taxon>Demospongiae</taxon>
        <taxon>Heteroscleromorpha</taxon>
        <taxon>Tetractinellida</taxon>
        <taxon>Astrophorina</taxon>
        <taxon>Geodiidae</taxon>
        <taxon>Geodia</taxon>
    </lineage>
</organism>
<proteinExistence type="predicted"/>
<gene>
    <name evidence="1" type="ORF">GBAR_LOCUS14291</name>
</gene>
<evidence type="ECO:0000313" key="1">
    <source>
        <dbReference type="EMBL" id="CAI8024608.1"/>
    </source>
</evidence>
<accession>A0AA35WKA9</accession>
<sequence length="53" mass="5847">GWWSAPISGQPEPSHESLAGLQAKIMNCFKVDGCAGPVLSSASWRECFDRKYF</sequence>
<dbReference type="EMBL" id="CASHTH010002087">
    <property type="protein sequence ID" value="CAI8024608.1"/>
    <property type="molecule type" value="Genomic_DNA"/>
</dbReference>
<reference evidence="1" key="1">
    <citation type="submission" date="2023-03" db="EMBL/GenBank/DDBJ databases">
        <authorList>
            <person name="Steffen K."/>
            <person name="Cardenas P."/>
        </authorList>
    </citation>
    <scope>NUCLEOTIDE SEQUENCE</scope>
</reference>
<evidence type="ECO:0000313" key="2">
    <source>
        <dbReference type="Proteomes" id="UP001174909"/>
    </source>
</evidence>
<comment type="caution">
    <text evidence="1">The sequence shown here is derived from an EMBL/GenBank/DDBJ whole genome shotgun (WGS) entry which is preliminary data.</text>
</comment>